<dbReference type="PROSITE" id="PS51707">
    <property type="entry name" value="CYTH"/>
    <property type="match status" value="1"/>
</dbReference>
<name>A0A934M5W4_9CLOT</name>
<dbReference type="AlphaFoldDB" id="A0A934M5W4"/>
<dbReference type="InterPro" id="IPR033469">
    <property type="entry name" value="CYTH-like_dom_sf"/>
</dbReference>
<dbReference type="PANTHER" id="PTHR21028:SF2">
    <property type="entry name" value="CYTH DOMAIN-CONTAINING PROTEIN"/>
    <property type="match status" value="1"/>
</dbReference>
<dbReference type="Proteomes" id="UP000622687">
    <property type="component" value="Unassembled WGS sequence"/>
</dbReference>
<accession>A0A934M5W4</accession>
<dbReference type="SUPFAM" id="SSF55154">
    <property type="entry name" value="CYTH-like phosphatases"/>
    <property type="match status" value="1"/>
</dbReference>
<dbReference type="PANTHER" id="PTHR21028">
    <property type="entry name" value="SI:CH211-156B7.4"/>
    <property type="match status" value="1"/>
</dbReference>
<proteinExistence type="predicted"/>
<evidence type="ECO:0000313" key="2">
    <source>
        <dbReference type="EMBL" id="MBI6873988.1"/>
    </source>
</evidence>
<sequence length="186" mass="21899">MKEFETRIININVDQIRAKLMQINAIKVKQENQINNIYDFEDKKLLNNKGYARIRIVEDLINSQNHYYMTTKKLLSQDKYKVMEENETEILDSKAGENIFKSLGLSLVQSVKKYRESYKYKNTLIEIDINEKSFCPFPYIEFETSDDTELEEIVNLLGYTMNDTTSKTIFEILKEVNYSTNCEPGL</sequence>
<organism evidence="2 3">
    <name type="scientific">Clostridium aciditolerans</name>
    <dbReference type="NCBI Taxonomy" id="339861"/>
    <lineage>
        <taxon>Bacteria</taxon>
        <taxon>Bacillati</taxon>
        <taxon>Bacillota</taxon>
        <taxon>Clostridia</taxon>
        <taxon>Eubacteriales</taxon>
        <taxon>Clostridiaceae</taxon>
        <taxon>Clostridium</taxon>
    </lineage>
</organism>
<reference evidence="2" key="1">
    <citation type="submission" date="2020-12" db="EMBL/GenBank/DDBJ databases">
        <title>Clostridium thailandense sp. nov., a novel acetogenic bacterium isolated from peat land soil in Thailand.</title>
        <authorList>
            <person name="Chaikitkaew S."/>
            <person name="Birkeland N.K."/>
        </authorList>
    </citation>
    <scope>NUCLEOTIDE SEQUENCE</scope>
    <source>
        <strain evidence="2">DSM 17425</strain>
    </source>
</reference>
<dbReference type="InterPro" id="IPR023577">
    <property type="entry name" value="CYTH_domain"/>
</dbReference>
<comment type="caution">
    <text evidence="2">The sequence shown here is derived from an EMBL/GenBank/DDBJ whole genome shotgun (WGS) entry which is preliminary data.</text>
</comment>
<gene>
    <name evidence="2" type="ORF">I6U51_14975</name>
</gene>
<evidence type="ECO:0000313" key="3">
    <source>
        <dbReference type="Proteomes" id="UP000622687"/>
    </source>
</evidence>
<dbReference type="RefSeq" id="WP_211143403.1">
    <property type="nucleotide sequence ID" value="NZ_JAEEGB010000017.1"/>
</dbReference>
<evidence type="ECO:0000259" key="1">
    <source>
        <dbReference type="PROSITE" id="PS51707"/>
    </source>
</evidence>
<keyword evidence="3" id="KW-1185">Reference proteome</keyword>
<dbReference type="CDD" id="cd07890">
    <property type="entry name" value="CYTH-like_AC_IV-like"/>
    <property type="match status" value="1"/>
</dbReference>
<dbReference type="InterPro" id="IPR008173">
    <property type="entry name" value="Adenylyl_cyclase_CyaB"/>
</dbReference>
<dbReference type="Gene3D" id="2.40.320.10">
    <property type="entry name" value="Hypothetical Protein Pfu-838710-001"/>
    <property type="match status" value="1"/>
</dbReference>
<protein>
    <submittedName>
        <fullName evidence="2">CYTH domain-containing protein</fullName>
    </submittedName>
</protein>
<dbReference type="EMBL" id="JAEEGB010000017">
    <property type="protein sequence ID" value="MBI6873988.1"/>
    <property type="molecule type" value="Genomic_DNA"/>
</dbReference>
<dbReference type="Pfam" id="PF01928">
    <property type="entry name" value="CYTH"/>
    <property type="match status" value="1"/>
</dbReference>
<dbReference type="SMART" id="SM01118">
    <property type="entry name" value="CYTH"/>
    <property type="match status" value="1"/>
</dbReference>
<feature type="domain" description="CYTH" evidence="1">
    <location>
        <begin position="1"/>
        <end position="175"/>
    </location>
</feature>